<feature type="compositionally biased region" description="Low complexity" evidence="18">
    <location>
        <begin position="1293"/>
        <end position="1302"/>
    </location>
</feature>
<keyword evidence="6" id="KW-0678">Repressor</keyword>
<evidence type="ECO:0000256" key="12">
    <source>
        <dbReference type="ARBA" id="ARBA00023163"/>
    </source>
</evidence>
<dbReference type="PROSITE" id="PS50280">
    <property type="entry name" value="SET"/>
    <property type="match status" value="1"/>
</dbReference>
<evidence type="ECO:0000256" key="18">
    <source>
        <dbReference type="SAM" id="MobiDB-lite"/>
    </source>
</evidence>
<evidence type="ECO:0000256" key="6">
    <source>
        <dbReference type="ARBA" id="ARBA00022491"/>
    </source>
</evidence>
<protein>
    <recommendedName>
        <fullName evidence="14">[histone H4]-N-methyl-L-lysine20 N-methyltransferase KMT5B</fullName>
        <ecNumber evidence="3">2.1.1.361</ecNumber>
        <ecNumber evidence="4">2.1.1.362</ecNumber>
    </recommendedName>
    <alternativeName>
        <fullName evidence="15">[histone H4]-lysine20 N-methyltransferase KMT5B</fullName>
    </alternativeName>
</protein>
<feature type="compositionally biased region" description="Basic and acidic residues" evidence="18">
    <location>
        <begin position="2203"/>
        <end position="2214"/>
    </location>
</feature>
<feature type="compositionally biased region" description="Polar residues" evidence="18">
    <location>
        <begin position="915"/>
        <end position="930"/>
    </location>
</feature>
<dbReference type="InterPro" id="IPR001214">
    <property type="entry name" value="SET_dom"/>
</dbReference>
<evidence type="ECO:0000256" key="2">
    <source>
        <dbReference type="ARBA" id="ARBA00004286"/>
    </source>
</evidence>
<feature type="compositionally biased region" description="Polar residues" evidence="18">
    <location>
        <begin position="1979"/>
        <end position="1989"/>
    </location>
</feature>
<keyword evidence="9" id="KW-0949">S-adenosyl-L-methionine</keyword>
<evidence type="ECO:0000313" key="21">
    <source>
        <dbReference type="Proteomes" id="UP000265140"/>
    </source>
</evidence>
<dbReference type="InterPro" id="IPR046341">
    <property type="entry name" value="SET_dom_sf"/>
</dbReference>
<reference evidence="20 21" key="1">
    <citation type="submission" date="2020-02" db="EMBL/GenBank/DDBJ databases">
        <title>Esox lucius (northern pike) genome, fEsoLuc1, primary haplotype.</title>
        <authorList>
            <person name="Myers G."/>
            <person name="Karagic N."/>
            <person name="Meyer A."/>
            <person name="Pippel M."/>
            <person name="Reichard M."/>
            <person name="Winkler S."/>
            <person name="Tracey A."/>
            <person name="Sims Y."/>
            <person name="Howe K."/>
            <person name="Rhie A."/>
            <person name="Formenti G."/>
            <person name="Durbin R."/>
            <person name="Fedrigo O."/>
            <person name="Jarvis E.D."/>
        </authorList>
    </citation>
    <scope>NUCLEOTIDE SEQUENCE [LARGE SCALE GENOMIC DNA]</scope>
</reference>
<evidence type="ECO:0000256" key="8">
    <source>
        <dbReference type="ARBA" id="ARBA00022679"/>
    </source>
</evidence>
<feature type="region of interest" description="Disordered" evidence="18">
    <location>
        <begin position="1534"/>
        <end position="1566"/>
    </location>
</feature>
<dbReference type="SMART" id="SM00317">
    <property type="entry name" value="SET"/>
    <property type="match status" value="1"/>
</dbReference>
<dbReference type="InterPro" id="IPR041938">
    <property type="entry name" value="Hist-Lys_N-MTase_N"/>
</dbReference>
<dbReference type="GO" id="GO:0140944">
    <property type="term" value="F:histone H4K20 monomethyltransferase activity"/>
    <property type="evidence" value="ECO:0007669"/>
    <property type="project" value="UniProtKB-EC"/>
</dbReference>
<evidence type="ECO:0000256" key="4">
    <source>
        <dbReference type="ARBA" id="ARBA00012188"/>
    </source>
</evidence>
<comment type="catalytic activity">
    <reaction evidence="16">
        <text>N(6),N(6)-dimethyl-L-lysyl(20)-[histone H4] + S-adenosyl-L-methionine = N(6),N(6),N(6)-trimethyl-L-lysyl(20)-[histone H4] + S-adenosyl-L-homocysteine + H(+)</text>
        <dbReference type="Rhea" id="RHEA:61992"/>
        <dbReference type="Rhea" id="RHEA-COMP:15556"/>
        <dbReference type="Rhea" id="RHEA-COMP:15998"/>
        <dbReference type="ChEBI" id="CHEBI:15378"/>
        <dbReference type="ChEBI" id="CHEBI:57856"/>
        <dbReference type="ChEBI" id="CHEBI:59789"/>
        <dbReference type="ChEBI" id="CHEBI:61961"/>
        <dbReference type="ChEBI" id="CHEBI:61976"/>
    </reaction>
    <physiologicalReaction direction="left-to-right" evidence="16">
        <dbReference type="Rhea" id="RHEA:61993"/>
    </physiologicalReaction>
</comment>
<evidence type="ECO:0000256" key="17">
    <source>
        <dbReference type="ARBA" id="ARBA00048710"/>
    </source>
</evidence>
<dbReference type="PANTHER" id="PTHR12977">
    <property type="entry name" value="SUPPRESSOR OF VARIEGATION 4-20-RELATED"/>
    <property type="match status" value="1"/>
</dbReference>
<evidence type="ECO:0000256" key="13">
    <source>
        <dbReference type="ARBA" id="ARBA00023242"/>
    </source>
</evidence>
<dbReference type="SUPFAM" id="SSF82199">
    <property type="entry name" value="SET domain"/>
    <property type="match status" value="1"/>
</dbReference>
<organism evidence="20 21">
    <name type="scientific">Esox lucius</name>
    <name type="common">Northern pike</name>
    <dbReference type="NCBI Taxonomy" id="8010"/>
    <lineage>
        <taxon>Eukaryota</taxon>
        <taxon>Metazoa</taxon>
        <taxon>Chordata</taxon>
        <taxon>Craniata</taxon>
        <taxon>Vertebrata</taxon>
        <taxon>Euteleostomi</taxon>
        <taxon>Actinopterygii</taxon>
        <taxon>Neopterygii</taxon>
        <taxon>Teleostei</taxon>
        <taxon>Protacanthopterygii</taxon>
        <taxon>Esociformes</taxon>
        <taxon>Esocidae</taxon>
        <taxon>Esox</taxon>
    </lineage>
</organism>
<feature type="compositionally biased region" description="Polar residues" evidence="18">
    <location>
        <begin position="1951"/>
        <end position="1970"/>
    </location>
</feature>
<feature type="region of interest" description="Disordered" evidence="18">
    <location>
        <begin position="1483"/>
        <end position="1507"/>
    </location>
</feature>
<feature type="compositionally biased region" description="Polar residues" evidence="18">
    <location>
        <begin position="1910"/>
        <end position="1938"/>
    </location>
</feature>
<evidence type="ECO:0000256" key="10">
    <source>
        <dbReference type="ARBA" id="ARBA00022853"/>
    </source>
</evidence>
<keyword evidence="21" id="KW-1185">Reference proteome</keyword>
<evidence type="ECO:0000313" key="20">
    <source>
        <dbReference type="Ensembl" id="ENSELUP00000085140.1"/>
    </source>
</evidence>
<evidence type="ECO:0000256" key="9">
    <source>
        <dbReference type="ARBA" id="ARBA00022691"/>
    </source>
</evidence>
<keyword evidence="11" id="KW-0805">Transcription regulation</keyword>
<sequence>MDGCTKMSVTELCETDDLATSLVLDPLLGFSTHKMNVSPPPEVRRWGYLKETLLRFQRTHDLQATFEALTVGDWASDYFTGLGTHRLELLKQHVYRYLCAFLLDSGVQIESCDRYSSETNGAKITSTKHWFVGERVEVLLGCIAELSPADSAVLRAGVNDFSVMYSTRKRCAQLWLGPAAFINHDCRPNCKFVPGDKNGACVKVVRPIAPGEEITCYYGDSFFGEDNEMCECCTCERKGEGHFRHRERQPGCDDSNDLVGQKYRLRDTDLRLNRGKAHLPPTFRPTFLFTNSAIPSRNSFTQRMKRNALMMSRKTKRWKQDGKKRRSVMKQQRLIMPSLSEVVLRDLMVRVRRHTVNFLLSCKDPTSKERALLHQLEHVQTNEWKKEQSDLHCTNKENDGKEKSSSAFELNLKPFTLHSSLSSQETAEPAVCGQILGGKPVRVLDKVSVQTRISSRTRSMIRNTPQSISRANKNNKIISKRTDLSKPVCGKGSSGSLQKHIDSCCVKDATQNDLKDISGTNCITIGNNPSLNNDVSYISNRTYTGGSRLKGSKAQGADEEPLDVAVETVREVESNGTLVESKPTGKKVELCQSALDKDKKPGNLQKPVRTALDTNDLTTDSVCPPSLPVLSGLKQVTVSLIRVSMPGSVEERACPGVEEKDIVRIQSSIPVQAEQMGRSATQGGEAETRVSRSQQNTRKGRGRKLSEAEGKKGVREMFFKAKINKVGVGSEQTTVVKGALLHDEKEGGNKVIEIQAACGLEQGSVAGKGHSESVSDTDIGRNENCKSVQTTVACDKRVLRGQNEAEKLSNGKAPGGQNGKSCNHIIGKDKGKNDRMSEMIIKKGSMPITRVKEGIVIKQVRVLLSDILIKERNQKACSTESGNTEKIEISAKHKEMEDVREANKDEEKGVRQHISEAQINSLSEATTPSGENLRRGRGRPKKMKPHDHGEDLKVPSPQSKSNELVPTEYRLPQSPPCSEYIQTHTQANIPLKKRMFRNSVEIDSEQSISSPVSEPSRKDVEPSTELRRDLTLCSGRETKATKVLKEDRGRAGLRSNSDPKLTISGLGVRSRTPAIKKTAKQNATPRILHPTVTSVEDQPLNNAGTDKKGNQVVLEHVSEEDKYGPGHGESPPDSTKEHPNEGGNNSELLNSELINSLTSQTCKEEIREGQSLNFKIRFKRKRGKVWELDRPVGGEELISKTEKSIDSQQLEPYRAILDSVSIFNLEMEKGAQADEKETHDVRFWKRRKVRRSRLGSLKDGSLRLMKRQKEVAPVDPEVAPVDPEVAPVDPEVAPVDPKVAPVNPEVAPVDPKVAPMDTKQRKKVQGGLNERGMNDVLNEVFEGVKQLPRENGHPIFGESMSHTVEGMICEETPIPDGTCEKEIPSFKEDLENVKNICIGVNRIFVDSGTLHEPKVKEEDQPLPRIKLRRKIQGLWEVDSQELEQREAEYKKDKKEMTCVKPKEECPSQPSACQKLNSATKCNIFRDSSSGQPSEPPPLTLSLSPLTLNSPQPVGSDVIVSAPETVNRKAMPETNYRVGRGRGRGRGRKERQKTETPRKGATGETGSSCLSHNLLQIDNSLSRLSEGLCQSQSLEKNTPYCPPSTTKVLSQSPPFSFPERMLSTESNFATCCEDLLDFQCLNLEGYYHQQNILQTSPIDLCPMDPPSGPFSSPLSHSPSDAWNPETPYLGPPSPGSIFNTEDQQFFNGLMCSKNESLPLDCGVKDASKDKGLLNPNFSCPSLNSSEGTFMDRFLMKNPGMKISKEDSKTQSLSSAAKTQYSVKESFMTNTNTPSVGSHPQNVLSQSTNVTKVSSVHSHFKVQTQVKAPGPFHQMGSSNKSQSFSTSQPVQSSFKTGPQNYIAKSVHSDQMASKFGSQLFSVGNPNVGDDFRNNYDKSSSVIQSVLKFQGGKPSQNLNSAPTKVNISTGSPKISKPQSAKSRYGETEKVHPSNKCSASSPGGQKGRMSSYSIPSEKDAFHPNSSNYPVKSNQHNDKVHPDYFQASSKSTPTTFEKPPSDKPQYTETCFNSKNFSNLPRPFFFPSQAPPSYGSPHCRSVNQDKPCSAVHTQNPHSSYVSSVSPDKLCFDSSDFSFSTTLSPSISQHNSPQVAHSSPSGPQAPANKHLPPSSSYSYGHQGPPYVVNFTGDHSVTMGLGDYPGSAPTNYTYRCLMEPSGTQGRLVLEPCGPQLPHSPSLSVGGFSGLKDPDDLCKRDSQEQCQPGDHQPTSHHGPSSSHSLNAPVSDRKPKRLRLVVTDGLVDLDLQYAD</sequence>
<feature type="compositionally biased region" description="Low complexity" evidence="18">
    <location>
        <begin position="1835"/>
        <end position="1845"/>
    </location>
</feature>
<dbReference type="InterPro" id="IPR025790">
    <property type="entry name" value="Suv4-20_animal"/>
</dbReference>
<reference evidence="20" key="3">
    <citation type="submission" date="2025-09" db="UniProtKB">
        <authorList>
            <consortium name="Ensembl"/>
        </authorList>
    </citation>
    <scope>IDENTIFICATION</scope>
</reference>
<feature type="region of interest" description="Disordered" evidence="18">
    <location>
        <begin position="2049"/>
        <end position="2073"/>
    </location>
</feature>
<feature type="compositionally biased region" description="Basic residues" evidence="18">
    <location>
        <begin position="935"/>
        <end position="945"/>
    </location>
</feature>
<dbReference type="FunFam" id="2.170.270.10:FF:000006">
    <property type="entry name" value="Histone-lysine N-methyltransferase"/>
    <property type="match status" value="1"/>
</dbReference>
<evidence type="ECO:0000256" key="3">
    <source>
        <dbReference type="ARBA" id="ARBA00012187"/>
    </source>
</evidence>
<feature type="region of interest" description="Disordered" evidence="18">
    <location>
        <begin position="673"/>
        <end position="709"/>
    </location>
</feature>
<feature type="compositionally biased region" description="Polar residues" evidence="18">
    <location>
        <begin position="2055"/>
        <end position="2073"/>
    </location>
</feature>
<reference evidence="20" key="2">
    <citation type="submission" date="2025-08" db="UniProtKB">
        <authorList>
            <consortium name="Ensembl"/>
        </authorList>
    </citation>
    <scope>IDENTIFICATION</scope>
</reference>
<dbReference type="EC" id="2.1.1.361" evidence="3"/>
<name>A0AAY5KA66_ESOLU</name>
<feature type="region of interest" description="Disordered" evidence="18">
    <location>
        <begin position="806"/>
        <end position="830"/>
    </location>
</feature>
<evidence type="ECO:0000256" key="1">
    <source>
        <dbReference type="ARBA" id="ARBA00004123"/>
    </source>
</evidence>
<feature type="region of interest" description="Disordered" evidence="18">
    <location>
        <begin position="2191"/>
        <end position="2246"/>
    </location>
</feature>
<feature type="compositionally biased region" description="Basic residues" evidence="18">
    <location>
        <begin position="1538"/>
        <end position="1550"/>
    </location>
</feature>
<dbReference type="GO" id="GO:0032259">
    <property type="term" value="P:methylation"/>
    <property type="evidence" value="ECO:0007669"/>
    <property type="project" value="UniProtKB-KW"/>
</dbReference>
<proteinExistence type="predicted"/>
<feature type="region of interest" description="Disordered" evidence="18">
    <location>
        <begin position="1293"/>
        <end position="1326"/>
    </location>
</feature>
<evidence type="ECO:0000259" key="19">
    <source>
        <dbReference type="PROSITE" id="PS50280"/>
    </source>
</evidence>
<keyword evidence="7" id="KW-0489">Methyltransferase</keyword>
<feature type="compositionally biased region" description="Polar residues" evidence="18">
    <location>
        <begin position="1091"/>
        <end position="1104"/>
    </location>
</feature>
<evidence type="ECO:0000256" key="7">
    <source>
        <dbReference type="ARBA" id="ARBA00022603"/>
    </source>
</evidence>
<feature type="region of interest" description="Disordered" evidence="18">
    <location>
        <begin position="1002"/>
        <end position="1026"/>
    </location>
</feature>
<keyword evidence="10" id="KW-0156">Chromatin regulator</keyword>
<dbReference type="InterPro" id="IPR039977">
    <property type="entry name" value="Suv4-20/Set9"/>
</dbReference>
<dbReference type="FunFam" id="1.10.10.1700:FF:000001">
    <property type="entry name" value="Histone-lysine N-methyltransferase"/>
    <property type="match status" value="1"/>
</dbReference>
<feature type="compositionally biased region" description="Polar residues" evidence="18">
    <location>
        <begin position="2100"/>
        <end position="2115"/>
    </location>
</feature>
<feature type="region of interest" description="Disordered" evidence="18">
    <location>
        <begin position="1046"/>
        <end position="1065"/>
    </location>
</feature>
<feature type="compositionally biased region" description="Basic and acidic residues" evidence="18">
    <location>
        <begin position="1015"/>
        <end position="1026"/>
    </location>
</feature>
<comment type="catalytic activity">
    <reaction evidence="17">
        <text>N(6)-methyl-L-lysyl(20)-[histone H4] + S-adenosyl-L-methionine = N(6),N(6)-dimethyl-L-lysyl(20)-[histone H4] + S-adenosyl-L-homocysteine + H(+)</text>
        <dbReference type="Rhea" id="RHEA:60348"/>
        <dbReference type="Rhea" id="RHEA-COMP:15555"/>
        <dbReference type="Rhea" id="RHEA-COMP:15556"/>
        <dbReference type="ChEBI" id="CHEBI:15378"/>
        <dbReference type="ChEBI" id="CHEBI:57856"/>
        <dbReference type="ChEBI" id="CHEBI:59789"/>
        <dbReference type="ChEBI" id="CHEBI:61929"/>
        <dbReference type="ChEBI" id="CHEBI:61976"/>
        <dbReference type="EC" id="2.1.1.362"/>
    </reaction>
    <physiologicalReaction direction="left-to-right" evidence="17">
        <dbReference type="Rhea" id="RHEA:60349"/>
    </physiologicalReaction>
</comment>
<dbReference type="Gene3D" id="1.10.10.1700">
    <property type="entry name" value="Histone-lysine N-methyltransferase"/>
    <property type="match status" value="1"/>
</dbReference>
<dbReference type="EC" id="2.1.1.362" evidence="4"/>
<feature type="region of interest" description="Disordered" evidence="18">
    <location>
        <begin position="1908"/>
        <end position="2022"/>
    </location>
</feature>
<keyword evidence="13" id="KW-0539">Nucleus</keyword>
<feature type="compositionally biased region" description="Low complexity" evidence="18">
    <location>
        <begin position="2226"/>
        <end position="2235"/>
    </location>
</feature>
<keyword evidence="5" id="KW-0158">Chromosome</keyword>
<dbReference type="Pfam" id="PF00856">
    <property type="entry name" value="SET"/>
    <property type="match status" value="1"/>
</dbReference>
<evidence type="ECO:0000256" key="5">
    <source>
        <dbReference type="ARBA" id="ARBA00022454"/>
    </source>
</evidence>
<evidence type="ECO:0000256" key="11">
    <source>
        <dbReference type="ARBA" id="ARBA00023015"/>
    </source>
</evidence>
<feature type="domain" description="SET" evidence="19">
    <location>
        <begin position="105"/>
        <end position="219"/>
    </location>
</feature>
<accession>A0AAY5KA66</accession>
<evidence type="ECO:0000256" key="16">
    <source>
        <dbReference type="ARBA" id="ARBA00048602"/>
    </source>
</evidence>
<dbReference type="GO" id="GO:0005634">
    <property type="term" value="C:nucleus"/>
    <property type="evidence" value="ECO:0007669"/>
    <property type="project" value="UniProtKB-SubCell"/>
</dbReference>
<feature type="compositionally biased region" description="Polar residues" evidence="18">
    <location>
        <begin position="2001"/>
        <end position="2010"/>
    </location>
</feature>
<dbReference type="Ensembl" id="ENSELUT00000102690.1">
    <property type="protein sequence ID" value="ENSELUP00000085140.1"/>
    <property type="gene ID" value="ENSELUG00000019807.3"/>
</dbReference>
<dbReference type="PROSITE" id="PS51570">
    <property type="entry name" value="SAM_MT43_SUVAR420_2"/>
    <property type="match status" value="1"/>
</dbReference>
<comment type="subcellular location">
    <subcellularLocation>
        <location evidence="2">Chromosome</location>
    </subcellularLocation>
    <subcellularLocation>
        <location evidence="1">Nucleus</location>
    </subcellularLocation>
</comment>
<dbReference type="PANTHER" id="PTHR12977:SF4">
    <property type="entry name" value="HISTONE-LYSINE N-METHYLTRANSFERASE KMT5B"/>
    <property type="match status" value="1"/>
</dbReference>
<evidence type="ECO:0000256" key="14">
    <source>
        <dbReference type="ARBA" id="ARBA00031786"/>
    </source>
</evidence>
<feature type="region of interest" description="Disordered" evidence="18">
    <location>
        <begin position="2096"/>
        <end position="2131"/>
    </location>
</feature>
<feature type="region of interest" description="Disordered" evidence="18">
    <location>
        <begin position="1827"/>
        <end position="1854"/>
    </location>
</feature>
<keyword evidence="8" id="KW-0808">Transferase</keyword>
<keyword evidence="12" id="KW-0804">Transcription</keyword>
<dbReference type="GO" id="GO:0005694">
    <property type="term" value="C:chromosome"/>
    <property type="evidence" value="ECO:0007669"/>
    <property type="project" value="UniProtKB-SubCell"/>
</dbReference>
<dbReference type="GeneTree" id="ENSGT00940000161700"/>
<dbReference type="Proteomes" id="UP000265140">
    <property type="component" value="Chromosome 11"/>
</dbReference>
<feature type="region of interest" description="Disordered" evidence="18">
    <location>
        <begin position="894"/>
        <end position="962"/>
    </location>
</feature>
<dbReference type="GO" id="GO:0140941">
    <property type="term" value="F:histone H4K20me methyltransferase activity"/>
    <property type="evidence" value="ECO:0007669"/>
    <property type="project" value="UniProtKB-EC"/>
</dbReference>
<feature type="compositionally biased region" description="Basic and acidic residues" evidence="18">
    <location>
        <begin position="894"/>
        <end position="914"/>
    </location>
</feature>
<dbReference type="Gene3D" id="2.170.270.10">
    <property type="entry name" value="SET domain"/>
    <property type="match status" value="1"/>
</dbReference>
<feature type="region of interest" description="Disordered" evidence="18">
    <location>
        <begin position="1072"/>
        <end position="1148"/>
    </location>
</feature>
<evidence type="ECO:0000256" key="15">
    <source>
        <dbReference type="ARBA" id="ARBA00031835"/>
    </source>
</evidence>